<organism evidence="1 2">
    <name type="scientific">Guyanagaster necrorhizus</name>
    <dbReference type="NCBI Taxonomy" id="856835"/>
    <lineage>
        <taxon>Eukaryota</taxon>
        <taxon>Fungi</taxon>
        <taxon>Dikarya</taxon>
        <taxon>Basidiomycota</taxon>
        <taxon>Agaricomycotina</taxon>
        <taxon>Agaricomycetes</taxon>
        <taxon>Agaricomycetidae</taxon>
        <taxon>Agaricales</taxon>
        <taxon>Marasmiineae</taxon>
        <taxon>Physalacriaceae</taxon>
        <taxon>Guyanagaster</taxon>
    </lineage>
</organism>
<dbReference type="Proteomes" id="UP000812287">
    <property type="component" value="Unassembled WGS sequence"/>
</dbReference>
<dbReference type="EMBL" id="MU250543">
    <property type="protein sequence ID" value="KAG7443710.1"/>
    <property type="molecule type" value="Genomic_DNA"/>
</dbReference>
<keyword evidence="2" id="KW-1185">Reference proteome</keyword>
<dbReference type="GeneID" id="66100639"/>
<evidence type="ECO:0000313" key="1">
    <source>
        <dbReference type="EMBL" id="KAG7443710.1"/>
    </source>
</evidence>
<dbReference type="RefSeq" id="XP_043037210.1">
    <property type="nucleotide sequence ID" value="XM_043178351.1"/>
</dbReference>
<dbReference type="SUPFAM" id="SSF56801">
    <property type="entry name" value="Acetyl-CoA synthetase-like"/>
    <property type="match status" value="1"/>
</dbReference>
<dbReference type="AlphaFoldDB" id="A0A9P7VNB3"/>
<comment type="caution">
    <text evidence="1">The sequence shown here is derived from an EMBL/GenBank/DDBJ whole genome shotgun (WGS) entry which is preliminary data.</text>
</comment>
<evidence type="ECO:0000313" key="2">
    <source>
        <dbReference type="Proteomes" id="UP000812287"/>
    </source>
</evidence>
<protein>
    <submittedName>
        <fullName evidence="1">Uncharacterized protein</fullName>
    </submittedName>
</protein>
<accession>A0A9P7VNB3</accession>
<reference evidence="1" key="1">
    <citation type="submission" date="2020-11" db="EMBL/GenBank/DDBJ databases">
        <title>Adaptations for nitrogen fixation in a non-lichenized fungal sporocarp promotes dispersal by wood-feeding termites.</title>
        <authorList>
            <consortium name="DOE Joint Genome Institute"/>
            <person name="Koch R.A."/>
            <person name="Yoon G."/>
            <person name="Arayal U."/>
            <person name="Lail K."/>
            <person name="Amirebrahimi M."/>
            <person name="Labutti K."/>
            <person name="Lipzen A."/>
            <person name="Riley R."/>
            <person name="Barry K."/>
            <person name="Henrissat B."/>
            <person name="Grigoriev I.V."/>
            <person name="Herr J.R."/>
            <person name="Aime M.C."/>
        </authorList>
    </citation>
    <scope>NUCLEOTIDE SEQUENCE</scope>
    <source>
        <strain evidence="1">MCA 3950</strain>
    </source>
</reference>
<sequence>MDSSGTTRFPSMVFQSHESMLRLMKSPLDLCGEVVTAQSYLMYPCAVILMPSSTDILRFWITSLSVAAGAITAHFLPQLAVIPTSGRFISSLMKTKCIHIFSVPSFLRTTKFFNINGHTIPLLFRLLRTEVRGVSVTFAKSAPPEGWEWMRVGISSIFRCITWLVYMMGC</sequence>
<gene>
    <name evidence="1" type="ORF">BT62DRAFT_1033184</name>
</gene>
<name>A0A9P7VNB3_9AGAR</name>
<proteinExistence type="predicted"/>